<comment type="caution">
    <text evidence="3">The sequence shown here is derived from an EMBL/GenBank/DDBJ whole genome shotgun (WGS) entry which is preliminary data.</text>
</comment>
<proteinExistence type="predicted"/>
<dbReference type="InterPro" id="IPR012347">
    <property type="entry name" value="Ferritin-like"/>
</dbReference>
<feature type="domain" description="DUF305" evidence="2">
    <location>
        <begin position="86"/>
        <end position="239"/>
    </location>
</feature>
<sequence length="244" mass="27764">MNSKDSQDSARESQNSPKKYKALLLGVASILVGSTAVAIASTNIVQAEQTPQPSTSTKPSSITQRPMMPQQGMMMHGMMMAGEQTDRHFIEMMIPHHEGAVQMADLALKLSKRPEIRKLAESIKNDQTREIGQMKSWYKQWYVTDVPTAMNHRSMMGMKKPMVTKRPMGMQNMMAVDLKTLETAPDFDKAFIAEMIPHHKMALMMSSMIVDSDRAEMRSLSNAIVQSQSQEIEQMRQWYQTWYK</sequence>
<feature type="region of interest" description="Disordered" evidence="1">
    <location>
        <begin position="47"/>
        <end position="67"/>
    </location>
</feature>
<reference evidence="3 4" key="1">
    <citation type="submission" date="2023-12" db="EMBL/GenBank/DDBJ databases">
        <title>Baltic Sea Cyanobacteria.</title>
        <authorList>
            <person name="Delbaje E."/>
            <person name="Fewer D.P."/>
            <person name="Shishido T.K."/>
        </authorList>
    </citation>
    <scope>NUCLEOTIDE SEQUENCE [LARGE SCALE GENOMIC DNA]</scope>
    <source>
        <strain evidence="3 4">UHCC 0370</strain>
    </source>
</reference>
<dbReference type="RefSeq" id="WP_323260620.1">
    <property type="nucleotide sequence ID" value="NZ_JAYGIE010000019.1"/>
</dbReference>
<organism evidence="3 4">
    <name type="scientific">Pseudanabaena galeata UHCC 0370</name>
    <dbReference type="NCBI Taxonomy" id="3110310"/>
    <lineage>
        <taxon>Bacteria</taxon>
        <taxon>Bacillati</taxon>
        <taxon>Cyanobacteriota</taxon>
        <taxon>Cyanophyceae</taxon>
        <taxon>Pseudanabaenales</taxon>
        <taxon>Pseudanabaenaceae</taxon>
        <taxon>Pseudanabaena</taxon>
    </lineage>
</organism>
<dbReference type="PANTHER" id="PTHR36933">
    <property type="entry name" value="SLL0788 PROTEIN"/>
    <property type="match status" value="1"/>
</dbReference>
<dbReference type="Pfam" id="PF03713">
    <property type="entry name" value="DUF305"/>
    <property type="match status" value="1"/>
</dbReference>
<dbReference type="PANTHER" id="PTHR36933:SF1">
    <property type="entry name" value="SLL0788 PROTEIN"/>
    <property type="match status" value="1"/>
</dbReference>
<protein>
    <submittedName>
        <fullName evidence="3">DUF305 domain-containing protein</fullName>
    </submittedName>
</protein>
<dbReference type="Proteomes" id="UP001301388">
    <property type="component" value="Unassembled WGS sequence"/>
</dbReference>
<gene>
    <name evidence="3" type="ORF">VB774_06175</name>
</gene>
<dbReference type="InterPro" id="IPR005183">
    <property type="entry name" value="DUF305_CopM-like"/>
</dbReference>
<evidence type="ECO:0000256" key="1">
    <source>
        <dbReference type="SAM" id="MobiDB-lite"/>
    </source>
</evidence>
<dbReference type="Gene3D" id="1.20.1260.10">
    <property type="match status" value="1"/>
</dbReference>
<evidence type="ECO:0000313" key="4">
    <source>
        <dbReference type="Proteomes" id="UP001301388"/>
    </source>
</evidence>
<accession>A0ABU5TG00</accession>
<evidence type="ECO:0000259" key="2">
    <source>
        <dbReference type="Pfam" id="PF03713"/>
    </source>
</evidence>
<evidence type="ECO:0000313" key="3">
    <source>
        <dbReference type="EMBL" id="MEA5477203.1"/>
    </source>
</evidence>
<dbReference type="EMBL" id="JAYGIE010000019">
    <property type="protein sequence ID" value="MEA5477203.1"/>
    <property type="molecule type" value="Genomic_DNA"/>
</dbReference>
<feature type="compositionally biased region" description="Low complexity" evidence="1">
    <location>
        <begin position="49"/>
        <end position="67"/>
    </location>
</feature>
<name>A0ABU5TG00_9CYAN</name>
<keyword evidence="4" id="KW-1185">Reference proteome</keyword>